<evidence type="ECO:0000256" key="2">
    <source>
        <dbReference type="ARBA" id="ARBA00007715"/>
    </source>
</evidence>
<feature type="region of interest" description="Disordered" evidence="9">
    <location>
        <begin position="1"/>
        <end position="61"/>
    </location>
</feature>
<feature type="transmembrane region" description="Helical" evidence="10">
    <location>
        <begin position="95"/>
        <end position="114"/>
    </location>
</feature>
<evidence type="ECO:0000256" key="4">
    <source>
        <dbReference type="ARBA" id="ARBA00022692"/>
    </source>
</evidence>
<dbReference type="Pfam" id="PF06417">
    <property type="entry name" value="EMC4"/>
    <property type="match status" value="1"/>
</dbReference>
<evidence type="ECO:0000256" key="5">
    <source>
        <dbReference type="ARBA" id="ARBA00022824"/>
    </source>
</evidence>
<dbReference type="InterPro" id="IPR009445">
    <property type="entry name" value="TMEM85/Emc4"/>
</dbReference>
<keyword evidence="12" id="KW-1185">Reference proteome</keyword>
<comment type="subcellular location">
    <subcellularLocation>
        <location evidence="1">Endoplasmic reticulum membrane</location>
        <topology evidence="1">Multi-pass membrane protein</topology>
    </subcellularLocation>
</comment>
<comment type="caution">
    <text evidence="11">The sequence shown here is derived from an EMBL/GenBank/DDBJ whole genome shotgun (WGS) entry which is preliminary data.</text>
</comment>
<evidence type="ECO:0000256" key="10">
    <source>
        <dbReference type="SAM" id="Phobius"/>
    </source>
</evidence>
<evidence type="ECO:0000256" key="8">
    <source>
        <dbReference type="PIRNR" id="PIRNR017207"/>
    </source>
</evidence>
<accession>A0A8H3EYD4</accession>
<reference evidence="11" key="1">
    <citation type="submission" date="2021-03" db="EMBL/GenBank/DDBJ databases">
        <authorList>
            <person name="Tagirdzhanova G."/>
        </authorList>
    </citation>
    <scope>NUCLEOTIDE SEQUENCE</scope>
</reference>
<comment type="similarity">
    <text evidence="2 8">Belongs to the EMC4 family.</text>
</comment>
<protein>
    <recommendedName>
        <fullName evidence="3 8">ER membrane protein complex subunit 4</fullName>
    </recommendedName>
</protein>
<dbReference type="AlphaFoldDB" id="A0A8H3EYD4"/>
<proteinExistence type="inferred from homology"/>
<gene>
    <name evidence="11" type="ORF">HETSPECPRED_001687</name>
</gene>
<evidence type="ECO:0000256" key="1">
    <source>
        <dbReference type="ARBA" id="ARBA00004477"/>
    </source>
</evidence>
<evidence type="ECO:0000313" key="12">
    <source>
        <dbReference type="Proteomes" id="UP000664521"/>
    </source>
</evidence>
<dbReference type="GO" id="GO:0005789">
    <property type="term" value="C:endoplasmic reticulum membrane"/>
    <property type="evidence" value="ECO:0007669"/>
    <property type="project" value="UniProtKB-SubCell"/>
</dbReference>
<dbReference type="Proteomes" id="UP000664521">
    <property type="component" value="Unassembled WGS sequence"/>
</dbReference>
<name>A0A8H3EYD4_9LECA</name>
<evidence type="ECO:0000256" key="6">
    <source>
        <dbReference type="ARBA" id="ARBA00022989"/>
    </source>
</evidence>
<keyword evidence="6 10" id="KW-1133">Transmembrane helix</keyword>
<sequence>MASAPDTIDRRPYWAIQLDSPPKRNLNAPRPRDPPGYTASSSSKRQASRPSLTRKPPTNAETDTLKIKKSWELAIAPAKQLPMNAIMMYMSGNSLQIFSIMMVFMLFKGPIMGLVQTNQVFTRFETEGTRKTLWMVKLVYVAMQLAALAMGLWKVNGMGLLPTTRSDWLAWEIARTARERTIFAFR</sequence>
<keyword evidence="7 8" id="KW-0472">Membrane</keyword>
<keyword evidence="5" id="KW-0256">Endoplasmic reticulum</keyword>
<organism evidence="11 12">
    <name type="scientific">Heterodermia speciosa</name>
    <dbReference type="NCBI Taxonomy" id="116794"/>
    <lineage>
        <taxon>Eukaryota</taxon>
        <taxon>Fungi</taxon>
        <taxon>Dikarya</taxon>
        <taxon>Ascomycota</taxon>
        <taxon>Pezizomycotina</taxon>
        <taxon>Lecanoromycetes</taxon>
        <taxon>OSLEUM clade</taxon>
        <taxon>Lecanoromycetidae</taxon>
        <taxon>Caliciales</taxon>
        <taxon>Physciaceae</taxon>
        <taxon>Heterodermia</taxon>
    </lineage>
</organism>
<dbReference type="PIRSF" id="PIRSF017207">
    <property type="entry name" value="UCP017207_TM-p85"/>
    <property type="match status" value="1"/>
</dbReference>
<evidence type="ECO:0000256" key="3">
    <source>
        <dbReference type="ARBA" id="ARBA00020820"/>
    </source>
</evidence>
<dbReference type="PANTHER" id="PTHR19315">
    <property type="entry name" value="ER MEMBRANE PROTEIN COMPLEX SUBUNIT 4"/>
    <property type="match status" value="1"/>
</dbReference>
<keyword evidence="4 10" id="KW-0812">Transmembrane</keyword>
<evidence type="ECO:0000256" key="7">
    <source>
        <dbReference type="ARBA" id="ARBA00023136"/>
    </source>
</evidence>
<dbReference type="OrthoDB" id="369569at2759"/>
<evidence type="ECO:0000313" key="11">
    <source>
        <dbReference type="EMBL" id="CAF9913890.1"/>
    </source>
</evidence>
<feature type="compositionally biased region" description="Low complexity" evidence="9">
    <location>
        <begin position="39"/>
        <end position="51"/>
    </location>
</feature>
<dbReference type="EMBL" id="CAJPDS010000013">
    <property type="protein sequence ID" value="CAF9913890.1"/>
    <property type="molecule type" value="Genomic_DNA"/>
</dbReference>
<feature type="transmembrane region" description="Helical" evidence="10">
    <location>
        <begin position="134"/>
        <end position="153"/>
    </location>
</feature>
<evidence type="ECO:0000256" key="9">
    <source>
        <dbReference type="SAM" id="MobiDB-lite"/>
    </source>
</evidence>